<dbReference type="SUPFAM" id="SSF101898">
    <property type="entry name" value="NHL repeat"/>
    <property type="match status" value="1"/>
</dbReference>
<dbReference type="OrthoDB" id="1093345at2"/>
<keyword evidence="2" id="KW-1185">Reference proteome</keyword>
<dbReference type="Gene3D" id="2.130.10.10">
    <property type="entry name" value="YVTN repeat-like/Quinoprotein amine dehydrogenase"/>
    <property type="match status" value="1"/>
</dbReference>
<organism evidence="1 2">
    <name type="scientific">Sphingobacterium humi</name>
    <dbReference type="NCBI Taxonomy" id="1796905"/>
    <lineage>
        <taxon>Bacteria</taxon>
        <taxon>Pseudomonadati</taxon>
        <taxon>Bacteroidota</taxon>
        <taxon>Sphingobacteriia</taxon>
        <taxon>Sphingobacteriales</taxon>
        <taxon>Sphingobacteriaceae</taxon>
        <taxon>Sphingobacterium</taxon>
    </lineage>
</organism>
<gene>
    <name evidence="1" type="ORF">GQF63_18785</name>
</gene>
<evidence type="ECO:0008006" key="3">
    <source>
        <dbReference type="Google" id="ProtNLM"/>
    </source>
</evidence>
<comment type="caution">
    <text evidence="1">The sequence shown here is derived from an EMBL/GenBank/DDBJ whole genome shotgun (WGS) entry which is preliminary data.</text>
</comment>
<proteinExistence type="predicted"/>
<evidence type="ECO:0000313" key="1">
    <source>
        <dbReference type="EMBL" id="MVZ64076.1"/>
    </source>
</evidence>
<reference evidence="1 2" key="1">
    <citation type="submission" date="2019-12" db="EMBL/GenBank/DDBJ databases">
        <authorList>
            <person name="Dong K."/>
        </authorList>
    </citation>
    <scope>NUCLEOTIDE SEQUENCE [LARGE SCALE GENOMIC DNA]</scope>
    <source>
        <strain evidence="1 2">JCM 31225</strain>
    </source>
</reference>
<dbReference type="RefSeq" id="WP_160370794.1">
    <property type="nucleotide sequence ID" value="NZ_WSQA01000020.1"/>
</dbReference>
<evidence type="ECO:0000313" key="2">
    <source>
        <dbReference type="Proteomes" id="UP000435036"/>
    </source>
</evidence>
<protein>
    <recommendedName>
        <fullName evidence="3">PQQ-binding-like beta-propeller repeat protein</fullName>
    </recommendedName>
</protein>
<dbReference type="EMBL" id="WSQA01000020">
    <property type="protein sequence ID" value="MVZ64076.1"/>
    <property type="molecule type" value="Genomic_DNA"/>
</dbReference>
<dbReference type="Proteomes" id="UP000435036">
    <property type="component" value="Unassembled WGS sequence"/>
</dbReference>
<dbReference type="AlphaFoldDB" id="A0A6N8L3X8"/>
<name>A0A6N8L3X8_9SPHI</name>
<dbReference type="InterPro" id="IPR015943">
    <property type="entry name" value="WD40/YVTN_repeat-like_dom_sf"/>
</dbReference>
<accession>A0A6N8L3X8</accession>
<sequence length="874" mass="100155">MRNTIIVSILLFIAVVLASVFYFGDLNKEEKKSVKPINYLPSDSFLIASFVNDATTDNIFKDFEIFEAMWGHDFQRQLSQLKQQLLRQKELSQYLADQEMFVSFHPEKDKVSSLFSIPSNEKIAPEILQQLLPKLSADFQFQQKDTLGIKLYGFTPPKSDSTFFVSYIDDMFFASYSKDLLCKVADKKTPKFDDKQLEFFHKNHNRNAPFTVYLPQQNLPALVDLSRRNKAGDFLRQFIHIKGQTAWNINYKQDALMLSGESELEDTKGQYIALFANQRKTTQRIYNYFPSNTALFIEYSFSDKKLWQDDLRAWHEATEDSKPLKGQADEIQKGRPSLLADMQTALGGDFAIVEQNNNDYLGFISIQDSSTFKSILSDMAESVGDSSYRFRYAQLPYRFYGEGLKAFSRPYFIIVDDLLVMANQLSTLQEYQRKWRRKDLLIGTLGFKNYEKIQGNEANVTVFINSKNAYNILSNNLTSNFSKNFRDKKNYGYQDFYSWSLQLTGNSGSFLSRLYAIYKSKNTLGLTPEWTYSMGSRLINGPYVFEHSDTSQFILAQEQDHTVHAVHPTGKKLWTSVFSGRIVGQVQQLKDRSLLLVTDRRRLYRFDTNGKGLDGFSTSIKAEPAFQPTYVDWGNQQMILIPSKNSVMAYSMDGGPISGWDNVTVDGEILGPVQFHDNKAIVTSSYGRLYFFDVNGSKVQEIDVPGDISFVSNAGIVQRDNKTYYYASDDQGDVYRMTPEGNTKKIYEGKWDKKYMADFENVHSTSAPDLIVMDGQQLQVYELGDSLQPVYDYTFTQNVSNRPYFFATGSAGLKQIGVAAQGTNLIYLFAENGTLVDGFPVEAQPLFYYGKINYNSSNYLVCTRRDFKLYAFRH</sequence>